<sequence length="144" mass="16030">MDNALRLTDSIRAGCIYGSISRDVKLPHVATRDVGAAAANLLLDRSWIGQKDVPVLGPEEHSYTDISRIISEETRYRCGYQQVPFDEWKARLIGVGWPEPFAAAYIVMLKAKDEGMDNVAPRSTAIIGPTSFRQWVREALSPIL</sequence>
<dbReference type="Gene3D" id="3.90.25.10">
    <property type="entry name" value="UDP-galactose 4-epimerase, domain 1"/>
    <property type="match status" value="1"/>
</dbReference>
<evidence type="ECO:0000313" key="2">
    <source>
        <dbReference type="Proteomes" id="UP001250791"/>
    </source>
</evidence>
<dbReference type="EMBL" id="JAVDUP010000009">
    <property type="protein sequence ID" value="MDR6903674.1"/>
    <property type="molecule type" value="Genomic_DNA"/>
</dbReference>
<dbReference type="InterPro" id="IPR036291">
    <property type="entry name" value="NAD(P)-bd_dom_sf"/>
</dbReference>
<dbReference type="PANTHER" id="PTHR43162:SF1">
    <property type="entry name" value="PRESTALK A DIFFERENTIATION PROTEIN A"/>
    <property type="match status" value="1"/>
</dbReference>
<accession>A0ABU1SXH6</accession>
<dbReference type="Gene3D" id="3.40.50.720">
    <property type="entry name" value="NAD(P)-binding Rossmann-like Domain"/>
    <property type="match status" value="1"/>
</dbReference>
<proteinExistence type="predicted"/>
<comment type="caution">
    <text evidence="1">The sequence shown here is derived from an EMBL/GenBank/DDBJ whole genome shotgun (WGS) entry which is preliminary data.</text>
</comment>
<dbReference type="RefSeq" id="WP_310235093.1">
    <property type="nucleotide sequence ID" value="NZ_JAVDUP010000009.1"/>
</dbReference>
<dbReference type="PANTHER" id="PTHR43162">
    <property type="match status" value="1"/>
</dbReference>
<keyword evidence="2" id="KW-1185">Reference proteome</keyword>
<dbReference type="Proteomes" id="UP001250791">
    <property type="component" value="Unassembled WGS sequence"/>
</dbReference>
<evidence type="ECO:0000313" key="1">
    <source>
        <dbReference type="EMBL" id="MDR6903674.1"/>
    </source>
</evidence>
<dbReference type="InterPro" id="IPR051604">
    <property type="entry name" value="Ergot_Alk_Oxidoreductase"/>
</dbReference>
<gene>
    <name evidence="1" type="ORF">J2W52_005307</name>
</gene>
<dbReference type="SUPFAM" id="SSF51735">
    <property type="entry name" value="NAD(P)-binding Rossmann-fold domains"/>
    <property type="match status" value="1"/>
</dbReference>
<reference evidence="1 2" key="1">
    <citation type="submission" date="2023-07" db="EMBL/GenBank/DDBJ databases">
        <title>Sorghum-associated microbial communities from plants grown in Nebraska, USA.</title>
        <authorList>
            <person name="Schachtman D."/>
        </authorList>
    </citation>
    <scope>NUCLEOTIDE SEQUENCE [LARGE SCALE GENOMIC DNA]</scope>
    <source>
        <strain evidence="1 2">3199</strain>
    </source>
</reference>
<organism evidence="1 2">
    <name type="scientific">Rhizobium miluonense</name>
    <dbReference type="NCBI Taxonomy" id="411945"/>
    <lineage>
        <taxon>Bacteria</taxon>
        <taxon>Pseudomonadati</taxon>
        <taxon>Pseudomonadota</taxon>
        <taxon>Alphaproteobacteria</taxon>
        <taxon>Hyphomicrobiales</taxon>
        <taxon>Rhizobiaceae</taxon>
        <taxon>Rhizobium/Agrobacterium group</taxon>
        <taxon>Rhizobium</taxon>
    </lineage>
</organism>
<name>A0ABU1SXH6_9HYPH</name>
<protein>
    <submittedName>
        <fullName evidence="1">Uncharacterized protein YbjT (DUF2867 family)</fullName>
    </submittedName>
</protein>